<sequence length="147" mass="16748">MGVAVRKLCRNVTASEYNDIVILLRQHYPDVAFVPPTTDDVNATIHEPNQHQFVAKYEGVIIAIALLIVNRKYTRKVGHIEEDVVLDGSAKEFVRKIMMENVKKFAANGGIVVLDLETSDDRTIDIAAYEKLGFTKRDNMVVYRWRL</sequence>
<accession>A0A0G1X6R3</accession>
<evidence type="ECO:0000313" key="3">
    <source>
        <dbReference type="Proteomes" id="UP000034185"/>
    </source>
</evidence>
<dbReference type="PROSITE" id="PS51186">
    <property type="entry name" value="GNAT"/>
    <property type="match status" value="1"/>
</dbReference>
<dbReference type="InterPro" id="IPR000182">
    <property type="entry name" value="GNAT_dom"/>
</dbReference>
<evidence type="ECO:0000313" key="2">
    <source>
        <dbReference type="EMBL" id="KKW26661.1"/>
    </source>
</evidence>
<protein>
    <recommendedName>
        <fullName evidence="1">N-acetyltransferase domain-containing protein</fullName>
    </recommendedName>
</protein>
<organism evidence="2 3">
    <name type="scientific">Candidatus Kaiserbacteria bacterium GW2011_GWB1_52_6</name>
    <dbReference type="NCBI Taxonomy" id="1618674"/>
    <lineage>
        <taxon>Bacteria</taxon>
        <taxon>Candidatus Kaiseribacteriota</taxon>
    </lineage>
</organism>
<dbReference type="EMBL" id="LCRA01000020">
    <property type="protein sequence ID" value="KKW26661.1"/>
    <property type="molecule type" value="Genomic_DNA"/>
</dbReference>
<dbReference type="Proteomes" id="UP000034185">
    <property type="component" value="Unassembled WGS sequence"/>
</dbReference>
<dbReference type="Gene3D" id="3.40.630.30">
    <property type="match status" value="1"/>
</dbReference>
<proteinExistence type="predicted"/>
<dbReference type="Pfam" id="PF00583">
    <property type="entry name" value="Acetyltransf_1"/>
    <property type="match status" value="1"/>
</dbReference>
<dbReference type="GO" id="GO:0016747">
    <property type="term" value="F:acyltransferase activity, transferring groups other than amino-acyl groups"/>
    <property type="evidence" value="ECO:0007669"/>
    <property type="project" value="InterPro"/>
</dbReference>
<name>A0A0G1X6R3_9BACT</name>
<dbReference type="SUPFAM" id="SSF55729">
    <property type="entry name" value="Acyl-CoA N-acyltransferases (Nat)"/>
    <property type="match status" value="1"/>
</dbReference>
<evidence type="ECO:0000259" key="1">
    <source>
        <dbReference type="PROSITE" id="PS51186"/>
    </source>
</evidence>
<comment type="caution">
    <text evidence="2">The sequence shown here is derived from an EMBL/GenBank/DDBJ whole genome shotgun (WGS) entry which is preliminary data.</text>
</comment>
<feature type="domain" description="N-acetyltransferase" evidence="1">
    <location>
        <begin position="7"/>
        <end position="147"/>
    </location>
</feature>
<dbReference type="AlphaFoldDB" id="A0A0G1X6R3"/>
<dbReference type="InterPro" id="IPR016181">
    <property type="entry name" value="Acyl_CoA_acyltransferase"/>
</dbReference>
<reference evidence="2 3" key="1">
    <citation type="journal article" date="2015" name="Nature">
        <title>rRNA introns, odd ribosomes, and small enigmatic genomes across a large radiation of phyla.</title>
        <authorList>
            <person name="Brown C.T."/>
            <person name="Hug L.A."/>
            <person name="Thomas B.C."/>
            <person name="Sharon I."/>
            <person name="Castelle C.J."/>
            <person name="Singh A."/>
            <person name="Wilkins M.J."/>
            <person name="Williams K.H."/>
            <person name="Banfield J.F."/>
        </authorList>
    </citation>
    <scope>NUCLEOTIDE SEQUENCE [LARGE SCALE GENOMIC DNA]</scope>
</reference>
<gene>
    <name evidence="2" type="ORF">UY70_C0020G0001</name>
</gene>